<evidence type="ECO:0000256" key="3">
    <source>
        <dbReference type="ARBA" id="ARBA00022676"/>
    </source>
</evidence>
<evidence type="ECO:0000256" key="7">
    <source>
        <dbReference type="ARBA" id="ARBA00022989"/>
    </source>
</evidence>
<evidence type="ECO:0000313" key="12">
    <source>
        <dbReference type="Proteomes" id="UP000242875"/>
    </source>
</evidence>
<evidence type="ECO:0000256" key="1">
    <source>
        <dbReference type="ARBA" id="ARBA00004606"/>
    </source>
</evidence>
<dbReference type="GO" id="GO:0000033">
    <property type="term" value="F:alpha-1,3-mannosyltransferase activity"/>
    <property type="evidence" value="ECO:0007669"/>
    <property type="project" value="TreeGrafter"/>
</dbReference>
<dbReference type="PANTHER" id="PTHR31392:SF1">
    <property type="entry name" value="ALPHA-1,3-MANNOSYLTRANSFERASE MNN1-RELATED"/>
    <property type="match status" value="1"/>
</dbReference>
<keyword evidence="7 10" id="KW-1133">Transmembrane helix</keyword>
<name>A0A261Y235_9FUNG</name>
<proteinExistence type="inferred from homology"/>
<keyword evidence="6" id="KW-0735">Signal-anchor</keyword>
<protein>
    <recommendedName>
        <fullName evidence="13">Glycosyltransferase family 71 protein</fullName>
    </recommendedName>
</protein>
<dbReference type="OrthoDB" id="430354at2759"/>
<keyword evidence="5 10" id="KW-0812">Transmembrane</keyword>
<accession>A0A261Y235</accession>
<organism evidence="11 12">
    <name type="scientific">Bifiguratus adelaidae</name>
    <dbReference type="NCBI Taxonomy" id="1938954"/>
    <lineage>
        <taxon>Eukaryota</taxon>
        <taxon>Fungi</taxon>
        <taxon>Fungi incertae sedis</taxon>
        <taxon>Mucoromycota</taxon>
        <taxon>Mucoromycotina</taxon>
        <taxon>Endogonomycetes</taxon>
        <taxon>Endogonales</taxon>
        <taxon>Endogonales incertae sedis</taxon>
        <taxon>Bifiguratus</taxon>
    </lineage>
</organism>
<comment type="subcellular location">
    <subcellularLocation>
        <location evidence="1">Membrane</location>
        <topology evidence="1">Single-pass type II membrane protein</topology>
    </subcellularLocation>
</comment>
<keyword evidence="12" id="KW-1185">Reference proteome</keyword>
<evidence type="ECO:0000256" key="2">
    <source>
        <dbReference type="ARBA" id="ARBA00009105"/>
    </source>
</evidence>
<dbReference type="GO" id="GO:0016020">
    <property type="term" value="C:membrane"/>
    <property type="evidence" value="ECO:0007669"/>
    <property type="project" value="UniProtKB-SubCell"/>
</dbReference>
<dbReference type="InterPro" id="IPR022751">
    <property type="entry name" value="Alpha_mannosyltransferase"/>
</dbReference>
<keyword evidence="3" id="KW-0328">Glycosyltransferase</keyword>
<dbReference type="SUPFAM" id="SSF53448">
    <property type="entry name" value="Nucleotide-diphospho-sugar transferases"/>
    <property type="match status" value="1"/>
</dbReference>
<evidence type="ECO:0000256" key="9">
    <source>
        <dbReference type="ARBA" id="ARBA00023180"/>
    </source>
</evidence>
<feature type="transmembrane region" description="Helical" evidence="10">
    <location>
        <begin position="35"/>
        <end position="51"/>
    </location>
</feature>
<gene>
    <name evidence="11" type="ORF">BZG36_02066</name>
</gene>
<keyword evidence="9" id="KW-0325">Glycoprotein</keyword>
<dbReference type="GO" id="GO:0005794">
    <property type="term" value="C:Golgi apparatus"/>
    <property type="evidence" value="ECO:0007669"/>
    <property type="project" value="TreeGrafter"/>
</dbReference>
<keyword evidence="8 10" id="KW-0472">Membrane</keyword>
<dbReference type="Pfam" id="PF11051">
    <property type="entry name" value="Mannosyl_trans3"/>
    <property type="match status" value="1"/>
</dbReference>
<keyword evidence="4" id="KW-0808">Transferase</keyword>
<evidence type="ECO:0000256" key="6">
    <source>
        <dbReference type="ARBA" id="ARBA00022968"/>
    </source>
</evidence>
<dbReference type="AlphaFoldDB" id="A0A261Y235"/>
<dbReference type="InterPro" id="IPR029044">
    <property type="entry name" value="Nucleotide-diphossugar_trans"/>
</dbReference>
<evidence type="ECO:0000256" key="4">
    <source>
        <dbReference type="ARBA" id="ARBA00022679"/>
    </source>
</evidence>
<evidence type="ECO:0000256" key="5">
    <source>
        <dbReference type="ARBA" id="ARBA00022692"/>
    </source>
</evidence>
<dbReference type="PANTHER" id="PTHR31392">
    <property type="entry name" value="ALPHA-1,3-MANNOSYLTRANSFERASE MNN1-RELATED"/>
    <property type="match status" value="1"/>
</dbReference>
<evidence type="ECO:0000256" key="10">
    <source>
        <dbReference type="SAM" id="Phobius"/>
    </source>
</evidence>
<sequence length="502" mass="57056">MNHQYQPVNLAEDLYLFSTLSYPTPSTSSWRRTSLYIYAFFITVFSVAMIAKNRDMYWNLEQAYKHQLDLREQELFDKFSTPNATDTLMTAVRHERDVLKETIKDVIGPLLVQAHTDNAEDWAGKGQEIRLFGEAYRARRKLASVRAKSDIKLSVRDEAWGSLVADREAQVIPWITGGKYKSLEALQASWTRPRGIVITSGVINYRWLLHLVAGLRRVHQTTLPIEIIYAGEPDLPTAHRQALEALAPDVRCIDILDVFDETIAGLPGKWAIKPFAMLASSFKEAILLDADAVMLQTPDLMFEEDGYKETGALYYHDRQLHFQQTAKTNWIKAKLEQAHASQFVLDSKYVQGETSDEMESGAVVMDKDRALIGLLAITWLNTQLVRDTVTYTKSYGEKESWWYGMAITDTKFAWAGGYAGGIGVRNPDDPSRICTTHIVHILAKDHTPLWFNDALVHDKDDNDDQYEVCEAWSDEGYWDTDFWPNSCFVSSTKGGATLITQK</sequence>
<evidence type="ECO:0008006" key="13">
    <source>
        <dbReference type="Google" id="ProtNLM"/>
    </source>
</evidence>
<reference evidence="11 12" key="1">
    <citation type="journal article" date="2017" name="Mycologia">
        <title>Bifiguratus adelaidae, gen. et sp. nov., a new member of Mucoromycotina in endophytic and soil-dwelling habitats.</title>
        <authorList>
            <person name="Torres-Cruz T.J."/>
            <person name="Billingsley Tobias T.L."/>
            <person name="Almatruk M."/>
            <person name="Hesse C."/>
            <person name="Kuske C.R."/>
            <person name="Desiro A."/>
            <person name="Benucci G.M."/>
            <person name="Bonito G."/>
            <person name="Stajich J.E."/>
            <person name="Dunlap C."/>
            <person name="Arnold A.E."/>
            <person name="Porras-Alfaro A."/>
        </authorList>
    </citation>
    <scope>NUCLEOTIDE SEQUENCE [LARGE SCALE GENOMIC DNA]</scope>
    <source>
        <strain evidence="11 12">AZ0501</strain>
    </source>
</reference>
<dbReference type="EMBL" id="MVBO01000034">
    <property type="protein sequence ID" value="OZJ04628.1"/>
    <property type="molecule type" value="Genomic_DNA"/>
</dbReference>
<comment type="similarity">
    <text evidence="2">Belongs to the MNN1/MNT family.</text>
</comment>
<evidence type="ECO:0000256" key="8">
    <source>
        <dbReference type="ARBA" id="ARBA00023136"/>
    </source>
</evidence>
<comment type="caution">
    <text evidence="11">The sequence shown here is derived from an EMBL/GenBank/DDBJ whole genome shotgun (WGS) entry which is preliminary data.</text>
</comment>
<dbReference type="GO" id="GO:0006493">
    <property type="term" value="P:protein O-linked glycosylation"/>
    <property type="evidence" value="ECO:0007669"/>
    <property type="project" value="TreeGrafter"/>
</dbReference>
<dbReference type="Proteomes" id="UP000242875">
    <property type="component" value="Unassembled WGS sequence"/>
</dbReference>
<evidence type="ECO:0000313" key="11">
    <source>
        <dbReference type="EMBL" id="OZJ04628.1"/>
    </source>
</evidence>